<dbReference type="InterPro" id="IPR010828">
    <property type="entry name" value="Atf2/Sli1-like"/>
</dbReference>
<reference evidence="1 2" key="1">
    <citation type="journal article" date="2018" name="Sci. Rep.">
        <title>Comparative genomics provides insights into the lifestyle and reveals functional heterogeneity of dark septate endophytic fungi.</title>
        <authorList>
            <person name="Knapp D.G."/>
            <person name="Nemeth J.B."/>
            <person name="Barry K."/>
            <person name="Hainaut M."/>
            <person name="Henrissat B."/>
            <person name="Johnson J."/>
            <person name="Kuo A."/>
            <person name="Lim J.H.P."/>
            <person name="Lipzen A."/>
            <person name="Nolan M."/>
            <person name="Ohm R.A."/>
            <person name="Tamas L."/>
            <person name="Grigoriev I.V."/>
            <person name="Spatafora J.W."/>
            <person name="Nagy L.G."/>
            <person name="Kovacs G.M."/>
        </authorList>
    </citation>
    <scope>NUCLEOTIDE SEQUENCE [LARGE SCALE GENOMIC DNA]</scope>
    <source>
        <strain evidence="1 2">DSE2036</strain>
    </source>
</reference>
<dbReference type="Pfam" id="PF07247">
    <property type="entry name" value="AATase"/>
    <property type="match status" value="1"/>
</dbReference>
<dbReference type="PANTHER" id="PTHR28037">
    <property type="entry name" value="ALCOHOL O-ACETYLTRANSFERASE 1-RELATED"/>
    <property type="match status" value="1"/>
</dbReference>
<evidence type="ECO:0000313" key="2">
    <source>
        <dbReference type="Proteomes" id="UP000244855"/>
    </source>
</evidence>
<dbReference type="InterPro" id="IPR052058">
    <property type="entry name" value="Alcohol_O-acetyltransferase"/>
</dbReference>
<dbReference type="PANTHER" id="PTHR28037:SF1">
    <property type="entry name" value="ALCOHOL O-ACETYLTRANSFERASE 1-RELATED"/>
    <property type="match status" value="1"/>
</dbReference>
<evidence type="ECO:0000313" key="1">
    <source>
        <dbReference type="EMBL" id="PVH99978.1"/>
    </source>
</evidence>
<dbReference type="InterPro" id="IPR023213">
    <property type="entry name" value="CAT-like_dom_sf"/>
</dbReference>
<dbReference type="STRING" id="97972.A0A2V1DPN1"/>
<evidence type="ECO:0008006" key="3">
    <source>
        <dbReference type="Google" id="ProtNLM"/>
    </source>
</evidence>
<dbReference type="OrthoDB" id="2150604at2759"/>
<dbReference type="GO" id="GO:0008080">
    <property type="term" value="F:N-acetyltransferase activity"/>
    <property type="evidence" value="ECO:0007669"/>
    <property type="project" value="TreeGrafter"/>
</dbReference>
<dbReference type="Proteomes" id="UP000244855">
    <property type="component" value="Unassembled WGS sequence"/>
</dbReference>
<gene>
    <name evidence="1" type="ORF">DM02DRAFT_709850</name>
</gene>
<organism evidence="1 2">
    <name type="scientific">Periconia macrospinosa</name>
    <dbReference type="NCBI Taxonomy" id="97972"/>
    <lineage>
        <taxon>Eukaryota</taxon>
        <taxon>Fungi</taxon>
        <taxon>Dikarya</taxon>
        <taxon>Ascomycota</taxon>
        <taxon>Pezizomycotina</taxon>
        <taxon>Dothideomycetes</taxon>
        <taxon>Pleosporomycetidae</taxon>
        <taxon>Pleosporales</taxon>
        <taxon>Massarineae</taxon>
        <taxon>Periconiaceae</taxon>
        <taxon>Periconia</taxon>
    </lineage>
</organism>
<proteinExistence type="predicted"/>
<sequence length="485" mass="54896">MIRPLGYNELYQLARYTTDQYRGTSVLCRYEIPVNLRDKNELTNTINTAVKRVIASSPTLRSVISGADTSEPVWIQLHSLDLNEHIKWATFDDAVASDQAVRATVLEQLSMRFWDLDKRPGWRLVVMQHATKEVLDILFVWNHPHADGMSGKIFHEHLLEALNQLPANEPQHSGHLTMDFTDSSVAFPPRIEETVELTLTTPYLLKEAWKEYKPTSLFPSATDARWAPIQALQYKFSYESATVSETVLRKILHMCRDRGTTLTGLLNSLVLVSLASHLEAKIAPGFMSSTAIDQRRFVPAPSEKYPDLVPAKTIGNYVTVLYHEYDKVLLADIRGKIARSKPGCLSEDLLDSLWAVAKRVRGEISKRLEMGVHNDLLGLSKMVPDWSKKFKKDAKKPRPLSWFLTNLGVFEEGLEAETGNSWVRKRAQFTLSTETPLAALLIGVASVRGEDLVFTCTWQDTVVERILFESLMMDLVKWLNQIGGE</sequence>
<dbReference type="AlphaFoldDB" id="A0A2V1DPN1"/>
<dbReference type="EMBL" id="KZ805381">
    <property type="protein sequence ID" value="PVH99978.1"/>
    <property type="molecule type" value="Genomic_DNA"/>
</dbReference>
<keyword evidence="2" id="KW-1185">Reference proteome</keyword>
<protein>
    <recommendedName>
        <fullName evidence="3">Alcohol acetyltransferase</fullName>
    </recommendedName>
</protein>
<accession>A0A2V1DPN1</accession>
<dbReference type="SUPFAM" id="SSF52777">
    <property type="entry name" value="CoA-dependent acyltransferases"/>
    <property type="match status" value="1"/>
</dbReference>
<name>A0A2V1DPN1_9PLEO</name>
<dbReference type="Gene3D" id="3.30.559.10">
    <property type="entry name" value="Chloramphenicol acetyltransferase-like domain"/>
    <property type="match status" value="1"/>
</dbReference>